<dbReference type="Pfam" id="PF08240">
    <property type="entry name" value="ADH_N"/>
    <property type="match status" value="1"/>
</dbReference>
<evidence type="ECO:0000256" key="4">
    <source>
        <dbReference type="ARBA" id="ARBA00037908"/>
    </source>
</evidence>
<protein>
    <recommendedName>
        <fullName evidence="7">2-deoxy-scyllo-inosamine dehydrogenase</fullName>
        <ecNumber evidence="6">1.1.1.329</ecNumber>
    </recommendedName>
</protein>
<accession>A0A1D8G9V9</accession>
<evidence type="ECO:0000256" key="6">
    <source>
        <dbReference type="ARBA" id="ARBA00039102"/>
    </source>
</evidence>
<dbReference type="SUPFAM" id="SSF51735">
    <property type="entry name" value="NAD(P)-binding Rossmann-fold domains"/>
    <property type="match status" value="1"/>
</dbReference>
<dbReference type="Pfam" id="PF00107">
    <property type="entry name" value="ADH_zinc_N"/>
    <property type="match status" value="1"/>
</dbReference>
<dbReference type="Gene3D" id="3.90.180.10">
    <property type="entry name" value="Medium-chain alcohol dehydrogenases, catalytic domain"/>
    <property type="match status" value="1"/>
</dbReference>
<organism evidence="12 13">
    <name type="scientific">Streptomyces rubrolavendulae</name>
    <dbReference type="NCBI Taxonomy" id="285473"/>
    <lineage>
        <taxon>Bacteria</taxon>
        <taxon>Bacillati</taxon>
        <taxon>Actinomycetota</taxon>
        <taxon>Actinomycetes</taxon>
        <taxon>Kitasatosporales</taxon>
        <taxon>Streptomycetaceae</taxon>
        <taxon>Streptomyces</taxon>
    </lineage>
</organism>
<dbReference type="GO" id="GO:0016491">
    <property type="term" value="F:oxidoreductase activity"/>
    <property type="evidence" value="ECO:0007669"/>
    <property type="project" value="UniProtKB-KW"/>
</dbReference>
<comment type="pathway">
    <text evidence="4">Metabolic intermediate biosynthesis; 2-deoxystreptamine biosynthesis; 2-deoxystreptamine from D-glucose 6-phosphate: step 3/4.</text>
</comment>
<feature type="domain" description="Alcohol dehydrogenase-like C-terminal" evidence="10">
    <location>
        <begin position="171"/>
        <end position="298"/>
    </location>
</feature>
<dbReference type="InterPro" id="IPR036291">
    <property type="entry name" value="NAD(P)-bd_dom_sf"/>
</dbReference>
<dbReference type="EMBL" id="CP017316">
    <property type="protein sequence ID" value="AOT62235.1"/>
    <property type="molecule type" value="Genomic_DNA"/>
</dbReference>
<dbReference type="AlphaFoldDB" id="A0A1D8G9V9"/>
<name>A0A1D8G9V9_9ACTN</name>
<dbReference type="InterPro" id="IPR013154">
    <property type="entry name" value="ADH-like_N"/>
</dbReference>
<comment type="cofactor">
    <cofactor evidence="1">
        <name>Zn(2+)</name>
        <dbReference type="ChEBI" id="CHEBI:29105"/>
    </cofactor>
</comment>
<evidence type="ECO:0000256" key="1">
    <source>
        <dbReference type="ARBA" id="ARBA00001947"/>
    </source>
</evidence>
<dbReference type="SMR" id="A0A1D8G9V9"/>
<dbReference type="Gene3D" id="3.40.50.720">
    <property type="entry name" value="NAD(P)-binding Rossmann-like Domain"/>
    <property type="match status" value="1"/>
</dbReference>
<evidence type="ECO:0000256" key="3">
    <source>
        <dbReference type="ARBA" id="ARBA00037678"/>
    </source>
</evidence>
<dbReference type="InterPro" id="IPR011032">
    <property type="entry name" value="GroES-like_sf"/>
</dbReference>
<dbReference type="PANTHER" id="PTHR43401">
    <property type="entry name" value="L-THREONINE 3-DEHYDROGENASE"/>
    <property type="match status" value="1"/>
</dbReference>
<evidence type="ECO:0000313" key="13">
    <source>
        <dbReference type="Proteomes" id="UP000095349"/>
    </source>
</evidence>
<reference evidence="12 13" key="1">
    <citation type="submission" date="2016-09" db="EMBL/GenBank/DDBJ databases">
        <title>Streptomyces rubrolavendulae MJM4426 Genome sequencing and assembly.</title>
        <authorList>
            <person name="Kim J.-G."/>
        </authorList>
    </citation>
    <scope>NUCLEOTIDE SEQUENCE [LARGE SCALE GENOMIC DNA]</scope>
    <source>
        <strain evidence="12 13">MJM4426</strain>
    </source>
</reference>
<evidence type="ECO:0000313" key="12">
    <source>
        <dbReference type="EMBL" id="AOT62235.1"/>
    </source>
</evidence>
<evidence type="ECO:0000256" key="8">
    <source>
        <dbReference type="ARBA" id="ARBA00048685"/>
    </source>
</evidence>
<evidence type="ECO:0000256" key="7">
    <source>
        <dbReference type="ARBA" id="ARBA00039387"/>
    </source>
</evidence>
<evidence type="ECO:0000256" key="5">
    <source>
        <dbReference type="ARBA" id="ARBA00038004"/>
    </source>
</evidence>
<keyword evidence="2 12" id="KW-0560">Oxidoreductase</keyword>
<dbReference type="PANTHER" id="PTHR43401:SF5">
    <property type="entry name" value="ALCOHOL DEHYDROGENASE-RELATED"/>
    <property type="match status" value="1"/>
</dbReference>
<dbReference type="Proteomes" id="UP000095349">
    <property type="component" value="Chromosome"/>
</dbReference>
<evidence type="ECO:0000259" key="10">
    <source>
        <dbReference type="Pfam" id="PF00107"/>
    </source>
</evidence>
<dbReference type="STRING" id="285473.A4G23_05130"/>
<dbReference type="RefSeq" id="WP_031129625.1">
    <property type="nucleotide sequence ID" value="NZ_CP017316.1"/>
</dbReference>
<dbReference type="SUPFAM" id="SSF50129">
    <property type="entry name" value="GroES-like"/>
    <property type="match status" value="1"/>
</dbReference>
<comment type="similarity">
    <text evidence="5">Belongs to the zinc-containing alcohol dehydrogenase family. DOIA dehydrogenase subfamily.</text>
</comment>
<evidence type="ECO:0000256" key="9">
    <source>
        <dbReference type="ARBA" id="ARBA00049085"/>
    </source>
</evidence>
<comment type="catalytic activity">
    <reaction evidence="8">
        <text>2-deoxy-scyllo-inosamine + NAD(+) = 3-amino-2,3-dideoxy-scyllo-inosose + NADH + H(+)</text>
        <dbReference type="Rhea" id="RHEA:33883"/>
        <dbReference type="ChEBI" id="CHEBI:15378"/>
        <dbReference type="ChEBI" id="CHEBI:57540"/>
        <dbReference type="ChEBI" id="CHEBI:57945"/>
        <dbReference type="ChEBI" id="CHEBI:65002"/>
        <dbReference type="ChEBI" id="CHEBI:65003"/>
        <dbReference type="EC" id="1.1.1.329"/>
    </reaction>
</comment>
<dbReference type="InterPro" id="IPR013149">
    <property type="entry name" value="ADH-like_C"/>
</dbReference>
<evidence type="ECO:0000259" key="11">
    <source>
        <dbReference type="Pfam" id="PF08240"/>
    </source>
</evidence>
<sequence length="340" mass="35228">MKALVFEAPERAVLTHRDIPAPAPGEALVRVAYNSVCGSDLSFYKGVWHGFTYPVVPGHEWSGSVVDVNGPRGADLVGRNVVGDLTCSCGTCAHCAAGTPTLCEDLGELGFTRDGACAEYMTVPVANLRPLPDTLPLRTACQVEPLAVALNAVDRLGVTPGEKVAVMGAGGIGLLLVQAVRLRGGTVTAVAEPVPERRAAALALGVPAAVGGDPGALVELTRSDPAAVPDVVLEASGYPTAVQEAVEAVRPGGRVGLVGYRIEEAAVMAPHHIVLKVLTVRASMGPGTRFEEAVDVLASGAVDVDALLSHEFALDDYAKALDVALRRADGNTRSYFNLRA</sequence>
<comment type="catalytic activity">
    <reaction evidence="9">
        <text>2-deoxy-scyllo-inosamine + NADP(+) = 3-amino-2,3-dideoxy-scyllo-inosose + NADPH + H(+)</text>
        <dbReference type="Rhea" id="RHEA:33879"/>
        <dbReference type="ChEBI" id="CHEBI:15378"/>
        <dbReference type="ChEBI" id="CHEBI:57783"/>
        <dbReference type="ChEBI" id="CHEBI:58349"/>
        <dbReference type="ChEBI" id="CHEBI:65002"/>
        <dbReference type="ChEBI" id="CHEBI:65003"/>
        <dbReference type="EC" id="1.1.1.329"/>
    </reaction>
</comment>
<feature type="domain" description="Alcohol dehydrogenase-like N-terminal" evidence="11">
    <location>
        <begin position="24"/>
        <end position="133"/>
    </location>
</feature>
<dbReference type="GeneID" id="91406632"/>
<proteinExistence type="inferred from homology"/>
<comment type="function">
    <text evidence="3">Catalyzes the oxidation of 2-deoxy-scyllo-inosamine (DOIA) with NAD(+) or NADP(+), forming 3-amino-2,3-dideoxy-scyllo-inosose (amino-DOI).</text>
</comment>
<gene>
    <name evidence="12" type="primary">neoA</name>
    <name evidence="12" type="ORF">A4G23_05130</name>
</gene>
<dbReference type="OrthoDB" id="9797931at2"/>
<keyword evidence="13" id="KW-1185">Reference proteome</keyword>
<evidence type="ECO:0000256" key="2">
    <source>
        <dbReference type="ARBA" id="ARBA00023002"/>
    </source>
</evidence>
<dbReference type="InterPro" id="IPR050129">
    <property type="entry name" value="Zn_alcohol_dh"/>
</dbReference>
<dbReference type="EC" id="1.1.1.329" evidence="6"/>
<dbReference type="KEGG" id="srn:A4G23_05130"/>
<dbReference type="PATRIC" id="fig|285473.5.peg.5403"/>